<keyword evidence="4" id="KW-1185">Reference proteome</keyword>
<name>A0A6H5FYR4_9HEMI</name>
<sequence>MNVGDERFIKRTTVRDGVKIISNYEDFEKLEIGSAKLLRLTKNQNRNKKKHGQKVSKIKKVPRRMHTESIKRITEKRDGEISRKPARSVWYVHQKTHQRRSRRLCWRSEGGKLPNVGGSHPDPPRTPIRPKQPALPRPKLFMGSPLLHTPTLCWQATSNRKCLYGIYERLKNLSSRFYSRSPSQKYFGALRGVFWVWTRPPPVRYQPNRKLFLFHSTGQGATAMQKCIGYSNDNESVWRDACIASRLKLNDPYLRAVFAFLTADSDNYNSVLVSCCPNCRKPQPRCSICLINMGTPSQSDASNCNSNNGGMKGPPRVSGDRMHLQMPLLGRYKLHRLKPLKFPARIQKPISMELSYSPLIETKRFPTRLN</sequence>
<dbReference type="EMBL" id="CADCXU010002392">
    <property type="protein sequence ID" value="CAA9994710.1"/>
    <property type="molecule type" value="Genomic_DNA"/>
</dbReference>
<evidence type="ECO:0000259" key="2">
    <source>
        <dbReference type="Pfam" id="PF21719"/>
    </source>
</evidence>
<dbReference type="Proteomes" id="UP000479000">
    <property type="component" value="Unassembled WGS sequence"/>
</dbReference>
<feature type="domain" description="MIOS-like alpha-solenoid" evidence="2">
    <location>
        <begin position="229"/>
        <end position="272"/>
    </location>
</feature>
<organism evidence="3 4">
    <name type="scientific">Nesidiocoris tenuis</name>
    <dbReference type="NCBI Taxonomy" id="355587"/>
    <lineage>
        <taxon>Eukaryota</taxon>
        <taxon>Metazoa</taxon>
        <taxon>Ecdysozoa</taxon>
        <taxon>Arthropoda</taxon>
        <taxon>Hexapoda</taxon>
        <taxon>Insecta</taxon>
        <taxon>Pterygota</taxon>
        <taxon>Neoptera</taxon>
        <taxon>Paraneoptera</taxon>
        <taxon>Hemiptera</taxon>
        <taxon>Heteroptera</taxon>
        <taxon>Panheteroptera</taxon>
        <taxon>Cimicomorpha</taxon>
        <taxon>Miridae</taxon>
        <taxon>Dicyphina</taxon>
        <taxon>Nesidiocoris</taxon>
    </lineage>
</organism>
<evidence type="ECO:0000256" key="1">
    <source>
        <dbReference type="SAM" id="MobiDB-lite"/>
    </source>
</evidence>
<dbReference type="InterPro" id="IPR049092">
    <property type="entry name" value="MIOS_a-sol"/>
</dbReference>
<feature type="region of interest" description="Disordered" evidence="1">
    <location>
        <begin position="107"/>
        <end position="136"/>
    </location>
</feature>
<dbReference type="AlphaFoldDB" id="A0A6H5FYR4"/>
<dbReference type="Pfam" id="PF21719">
    <property type="entry name" value="MIOS_a-sol"/>
    <property type="match status" value="1"/>
</dbReference>
<accession>A0A6H5FYR4</accession>
<evidence type="ECO:0000313" key="3">
    <source>
        <dbReference type="EMBL" id="CAA9994710.1"/>
    </source>
</evidence>
<reference evidence="3 4" key="1">
    <citation type="submission" date="2020-02" db="EMBL/GenBank/DDBJ databases">
        <authorList>
            <person name="Ferguson B K."/>
        </authorList>
    </citation>
    <scope>NUCLEOTIDE SEQUENCE [LARGE SCALE GENOMIC DNA]</scope>
</reference>
<gene>
    <name evidence="3" type="ORF">NTEN_LOCUS1525</name>
</gene>
<dbReference type="OrthoDB" id="341486at2759"/>
<evidence type="ECO:0000313" key="4">
    <source>
        <dbReference type="Proteomes" id="UP000479000"/>
    </source>
</evidence>
<proteinExistence type="predicted"/>
<protein>
    <recommendedName>
        <fullName evidence="2">MIOS-like alpha-solenoid domain-containing protein</fullName>
    </recommendedName>
</protein>